<dbReference type="AlphaFoldDB" id="A0A1Y2IPZ6"/>
<name>A0A1Y2IPZ6_TRAC3</name>
<dbReference type="PROSITE" id="PS50082">
    <property type="entry name" value="WD_REPEATS_2"/>
    <property type="match status" value="5"/>
</dbReference>
<comment type="subcellular location">
    <subcellularLocation>
        <location evidence="1">Nucleus</location>
    </subcellularLocation>
</comment>
<sequence>MVDPLQITADEVNCLIYAYFKDSGFQHSAFVLRAESHLEHSPHFRKHVPRGELVELLSKALLFSEVEAHWKGDNMTLSCRNPFNILERHVCSASPQLAPPPPPLVPASTVDRVSNGGALPQSKPSSSENALKRKASGTPTLDEPPKEKRAKTSSPVEIDVESRPGPSVEPLSGNPQPPSASSDGADGITELPASKPANVPLPEHNDKESEDAPVQLLKAHKTEVFVCAWNPVNNSMLASGSRDSVVHLWNLPGPDPNGDIHTEIEPPTRCAYPPKDDQADLTSLDWSPDGSLLAIGCYDSVLRVCDKNGNVYFMHTQHDGPIFAARFSPAGRWLATASLDGSACIWDVQGKRLHRQYVAHQKCCLDVDWLSESEFATSGSDGLIQIMHVDNPKPLKSLSGHRSEVNQLRANPSRTRIASCSDDKTARVWNIEDIVHSRPHDDQVVLLSGHKLQVSNLAWSPYTASGHHELLVTTSFDQTARLWDSVTGQCLRVFHDHKSHVYNLAFSPDGRHFATAGGDGWMYVYEVESKQKKWSYCTGKRGIFELSWQKAGNLNRIAMALENRAVGVADLTRIPELQ</sequence>
<dbReference type="Pfam" id="PF00400">
    <property type="entry name" value="WD40"/>
    <property type="match status" value="6"/>
</dbReference>
<dbReference type="InterPro" id="IPR020472">
    <property type="entry name" value="WD40_PAC1"/>
</dbReference>
<dbReference type="Proteomes" id="UP000193067">
    <property type="component" value="Unassembled WGS sequence"/>
</dbReference>
<protein>
    <submittedName>
        <fullName evidence="7">WD40 repeat-like protein</fullName>
    </submittedName>
</protein>
<gene>
    <name evidence="7" type="ORF">PYCCODRAFT_1434611</name>
</gene>
<dbReference type="PANTHER" id="PTHR22846">
    <property type="entry name" value="WD40 REPEAT PROTEIN"/>
    <property type="match status" value="1"/>
</dbReference>
<dbReference type="Gene3D" id="2.130.10.10">
    <property type="entry name" value="YVTN repeat-like/Quinoprotein amine dehydrogenase"/>
    <property type="match status" value="1"/>
</dbReference>
<keyword evidence="2 5" id="KW-0853">WD repeat</keyword>
<dbReference type="Pfam" id="PF08513">
    <property type="entry name" value="LisH"/>
    <property type="match status" value="1"/>
</dbReference>
<dbReference type="GO" id="GO:0006357">
    <property type="term" value="P:regulation of transcription by RNA polymerase II"/>
    <property type="evidence" value="ECO:0007669"/>
    <property type="project" value="TreeGrafter"/>
</dbReference>
<dbReference type="InterPro" id="IPR015943">
    <property type="entry name" value="WD40/YVTN_repeat-like_dom_sf"/>
</dbReference>
<keyword evidence="8" id="KW-1185">Reference proteome</keyword>
<dbReference type="InterPro" id="IPR045183">
    <property type="entry name" value="Ebi-like"/>
</dbReference>
<evidence type="ECO:0000256" key="4">
    <source>
        <dbReference type="ARBA" id="ARBA00023242"/>
    </source>
</evidence>
<feature type="repeat" description="WD" evidence="5">
    <location>
        <begin position="315"/>
        <end position="356"/>
    </location>
</feature>
<dbReference type="SMART" id="SM00320">
    <property type="entry name" value="WD40"/>
    <property type="match status" value="7"/>
</dbReference>
<dbReference type="SUPFAM" id="SSF50978">
    <property type="entry name" value="WD40 repeat-like"/>
    <property type="match status" value="1"/>
</dbReference>
<dbReference type="GO" id="GO:0003714">
    <property type="term" value="F:transcription corepressor activity"/>
    <property type="evidence" value="ECO:0007669"/>
    <property type="project" value="InterPro"/>
</dbReference>
<evidence type="ECO:0000256" key="3">
    <source>
        <dbReference type="ARBA" id="ARBA00022737"/>
    </source>
</evidence>
<evidence type="ECO:0000256" key="2">
    <source>
        <dbReference type="ARBA" id="ARBA00022574"/>
    </source>
</evidence>
<dbReference type="GO" id="GO:0000118">
    <property type="term" value="C:histone deacetylase complex"/>
    <property type="evidence" value="ECO:0007669"/>
    <property type="project" value="TreeGrafter"/>
</dbReference>
<evidence type="ECO:0000256" key="5">
    <source>
        <dbReference type="PROSITE-ProRule" id="PRU00221"/>
    </source>
</evidence>
<dbReference type="PANTHER" id="PTHR22846:SF2">
    <property type="entry name" value="F-BOX-LIKE_WD REPEAT-CONTAINING PROTEIN EBI"/>
    <property type="match status" value="1"/>
</dbReference>
<feature type="region of interest" description="Disordered" evidence="6">
    <location>
        <begin position="97"/>
        <end position="211"/>
    </location>
</feature>
<dbReference type="Gene3D" id="1.20.960.30">
    <property type="match status" value="1"/>
</dbReference>
<keyword evidence="3" id="KW-0677">Repeat</keyword>
<dbReference type="InterPro" id="IPR001680">
    <property type="entry name" value="WD40_rpt"/>
</dbReference>
<feature type="repeat" description="WD" evidence="5">
    <location>
        <begin position="447"/>
        <end position="493"/>
    </location>
</feature>
<dbReference type="PROSITE" id="PS00678">
    <property type="entry name" value="WD_REPEATS_1"/>
    <property type="match status" value="3"/>
</dbReference>
<dbReference type="STRING" id="1353009.A0A1Y2IPZ6"/>
<feature type="repeat" description="WD" evidence="5">
    <location>
        <begin position="494"/>
        <end position="535"/>
    </location>
</feature>
<reference evidence="7 8" key="1">
    <citation type="journal article" date="2015" name="Biotechnol. Biofuels">
        <title>Enhanced degradation of softwood versus hardwood by the white-rot fungus Pycnoporus coccineus.</title>
        <authorList>
            <person name="Couturier M."/>
            <person name="Navarro D."/>
            <person name="Chevret D."/>
            <person name="Henrissat B."/>
            <person name="Piumi F."/>
            <person name="Ruiz-Duenas F.J."/>
            <person name="Martinez A.T."/>
            <person name="Grigoriev I.V."/>
            <person name="Riley R."/>
            <person name="Lipzen A."/>
            <person name="Berrin J.G."/>
            <person name="Master E.R."/>
            <person name="Rosso M.N."/>
        </authorList>
    </citation>
    <scope>NUCLEOTIDE SEQUENCE [LARGE SCALE GENOMIC DNA]</scope>
    <source>
        <strain evidence="7 8">BRFM310</strain>
    </source>
</reference>
<evidence type="ECO:0000313" key="7">
    <source>
        <dbReference type="EMBL" id="OSD03188.1"/>
    </source>
</evidence>
<evidence type="ECO:0000256" key="6">
    <source>
        <dbReference type="SAM" id="MobiDB-lite"/>
    </source>
</evidence>
<dbReference type="EMBL" id="KZ084101">
    <property type="protein sequence ID" value="OSD03188.1"/>
    <property type="molecule type" value="Genomic_DNA"/>
</dbReference>
<dbReference type="CDD" id="cd00200">
    <property type="entry name" value="WD40"/>
    <property type="match status" value="1"/>
</dbReference>
<dbReference type="OrthoDB" id="1367865at2759"/>
<feature type="repeat" description="WD" evidence="5">
    <location>
        <begin position="217"/>
        <end position="251"/>
    </location>
</feature>
<dbReference type="PRINTS" id="PR00320">
    <property type="entry name" value="GPROTEINBRPT"/>
</dbReference>
<accession>A0A1Y2IPZ6</accession>
<organism evidence="7 8">
    <name type="scientific">Trametes coccinea (strain BRFM310)</name>
    <name type="common">Pycnoporus coccineus</name>
    <dbReference type="NCBI Taxonomy" id="1353009"/>
    <lineage>
        <taxon>Eukaryota</taxon>
        <taxon>Fungi</taxon>
        <taxon>Dikarya</taxon>
        <taxon>Basidiomycota</taxon>
        <taxon>Agaricomycotina</taxon>
        <taxon>Agaricomycetes</taxon>
        <taxon>Polyporales</taxon>
        <taxon>Polyporaceae</taxon>
        <taxon>Trametes</taxon>
    </lineage>
</organism>
<dbReference type="PROSITE" id="PS50896">
    <property type="entry name" value="LISH"/>
    <property type="match status" value="1"/>
</dbReference>
<evidence type="ECO:0000256" key="1">
    <source>
        <dbReference type="ARBA" id="ARBA00004123"/>
    </source>
</evidence>
<dbReference type="InterPro" id="IPR036322">
    <property type="entry name" value="WD40_repeat_dom_sf"/>
</dbReference>
<dbReference type="SMART" id="SM00667">
    <property type="entry name" value="LisH"/>
    <property type="match status" value="1"/>
</dbReference>
<keyword evidence="4" id="KW-0539">Nucleus</keyword>
<dbReference type="InterPro" id="IPR006594">
    <property type="entry name" value="LisH"/>
</dbReference>
<dbReference type="PROSITE" id="PS50294">
    <property type="entry name" value="WD_REPEATS_REGION"/>
    <property type="match status" value="5"/>
</dbReference>
<dbReference type="InterPro" id="IPR019775">
    <property type="entry name" value="WD40_repeat_CS"/>
</dbReference>
<evidence type="ECO:0000313" key="8">
    <source>
        <dbReference type="Proteomes" id="UP000193067"/>
    </source>
</evidence>
<proteinExistence type="predicted"/>
<feature type="repeat" description="WD" evidence="5">
    <location>
        <begin position="398"/>
        <end position="432"/>
    </location>
</feature>